<comment type="catalytic activity">
    <reaction evidence="3">
        <text>(R)-pantoate + beta-alanine + ATP = (R)-pantothenate + AMP + diphosphate + H(+)</text>
        <dbReference type="Rhea" id="RHEA:10912"/>
        <dbReference type="ChEBI" id="CHEBI:15378"/>
        <dbReference type="ChEBI" id="CHEBI:15980"/>
        <dbReference type="ChEBI" id="CHEBI:29032"/>
        <dbReference type="ChEBI" id="CHEBI:30616"/>
        <dbReference type="ChEBI" id="CHEBI:33019"/>
        <dbReference type="ChEBI" id="CHEBI:57966"/>
        <dbReference type="ChEBI" id="CHEBI:456215"/>
        <dbReference type="EC" id="6.3.2.1"/>
    </reaction>
</comment>
<evidence type="ECO:0000256" key="1">
    <source>
        <dbReference type="ARBA" id="ARBA00022741"/>
    </source>
</evidence>
<keyword evidence="5" id="KW-1185">Reference proteome</keyword>
<dbReference type="GO" id="GO:0016874">
    <property type="term" value="F:ligase activity"/>
    <property type="evidence" value="ECO:0007669"/>
    <property type="project" value="UniProtKB-KW"/>
</dbReference>
<evidence type="ECO:0000313" key="5">
    <source>
        <dbReference type="Proteomes" id="UP000783742"/>
    </source>
</evidence>
<keyword evidence="3 4" id="KW-0436">Ligase</keyword>
<gene>
    <name evidence="3 4" type="primary">panC</name>
    <name evidence="4" type="ORF">KQI68_03625</name>
</gene>
<feature type="binding site" evidence="3">
    <location>
        <position position="59"/>
    </location>
    <ligand>
        <name>beta-alanine</name>
        <dbReference type="ChEBI" id="CHEBI:57966"/>
    </ligand>
</feature>
<reference evidence="4 5" key="1">
    <citation type="submission" date="2021-06" db="EMBL/GenBank/DDBJ databases">
        <authorList>
            <person name="Sun Q."/>
            <person name="Li D."/>
        </authorList>
    </citation>
    <scope>NUCLEOTIDE SEQUENCE [LARGE SCALE GENOMIC DNA]</scope>
    <source>
        <strain evidence="4 5">MSJ-1</strain>
    </source>
</reference>
<dbReference type="PANTHER" id="PTHR21299:SF1">
    <property type="entry name" value="PANTOATE--BETA-ALANINE LIGASE"/>
    <property type="match status" value="1"/>
</dbReference>
<organism evidence="4 5">
    <name type="scientific">Peptoniphilus ovalis</name>
    <dbReference type="NCBI Taxonomy" id="2841503"/>
    <lineage>
        <taxon>Bacteria</taxon>
        <taxon>Bacillati</taxon>
        <taxon>Bacillota</taxon>
        <taxon>Tissierellia</taxon>
        <taxon>Tissierellales</taxon>
        <taxon>Peptoniphilaceae</taxon>
        <taxon>Peptoniphilus</taxon>
    </lineage>
</organism>
<comment type="subunit">
    <text evidence="3">Homodimer.</text>
</comment>
<dbReference type="HAMAP" id="MF_00158">
    <property type="entry name" value="PanC"/>
    <property type="match status" value="1"/>
</dbReference>
<comment type="miscellaneous">
    <text evidence="3">The reaction proceeds by a bi uni uni bi ping pong mechanism.</text>
</comment>
<feature type="binding site" evidence="3">
    <location>
        <position position="59"/>
    </location>
    <ligand>
        <name>(R)-pantoate</name>
        <dbReference type="ChEBI" id="CHEBI:15980"/>
    </ligand>
</feature>
<feature type="active site" description="Proton donor" evidence="3">
    <location>
        <position position="35"/>
    </location>
</feature>
<comment type="subcellular location">
    <subcellularLocation>
        <location evidence="3">Cytoplasm</location>
    </subcellularLocation>
</comment>
<comment type="caution">
    <text evidence="3">Lacks conserved residue(s) required for the propagation of feature annotation.</text>
</comment>
<comment type="function">
    <text evidence="3">Catalyzes the condensation of pantoate with beta-alanine in an ATP-dependent reaction via a pantoyl-adenylate intermediate.</text>
</comment>
<feature type="binding site" evidence="3">
    <location>
        <begin position="28"/>
        <end position="35"/>
    </location>
    <ligand>
        <name>ATP</name>
        <dbReference type="ChEBI" id="CHEBI:30616"/>
    </ligand>
</feature>
<dbReference type="NCBIfam" id="TIGR00125">
    <property type="entry name" value="cyt_tran_rel"/>
    <property type="match status" value="1"/>
</dbReference>
<evidence type="ECO:0000313" key="4">
    <source>
        <dbReference type="EMBL" id="MBU5668925.1"/>
    </source>
</evidence>
<dbReference type="InterPro" id="IPR004821">
    <property type="entry name" value="Cyt_trans-like"/>
</dbReference>
<dbReference type="NCBIfam" id="TIGR00018">
    <property type="entry name" value="panC"/>
    <property type="match status" value="1"/>
</dbReference>
<dbReference type="Pfam" id="PF02569">
    <property type="entry name" value="Pantoate_ligase"/>
    <property type="match status" value="1"/>
</dbReference>
<protein>
    <recommendedName>
        <fullName evidence="3">Pantothenate synthetase</fullName>
        <shortName evidence="3">PS</shortName>
        <ecNumber evidence="3">6.3.2.1</ecNumber>
    </recommendedName>
    <alternativeName>
        <fullName evidence="3">Pantoate--beta-alanine ligase</fullName>
    </alternativeName>
    <alternativeName>
        <fullName evidence="3">Pantoate-activating enzyme</fullName>
    </alternativeName>
</protein>
<dbReference type="CDD" id="cd00560">
    <property type="entry name" value="PanC"/>
    <property type="match status" value="1"/>
</dbReference>
<feature type="binding site" evidence="3">
    <location>
        <position position="150"/>
    </location>
    <ligand>
        <name>(R)-pantoate</name>
        <dbReference type="ChEBI" id="CHEBI:15980"/>
    </ligand>
</feature>
<dbReference type="RefSeq" id="WP_216548764.1">
    <property type="nucleotide sequence ID" value="NZ_JAHLQO010000002.1"/>
</dbReference>
<comment type="caution">
    <text evidence="4">The sequence shown here is derived from an EMBL/GenBank/DDBJ whole genome shotgun (WGS) entry which is preliminary data.</text>
</comment>
<dbReference type="EC" id="6.3.2.1" evidence="3"/>
<feature type="binding site" evidence="3">
    <location>
        <begin position="181"/>
        <end position="184"/>
    </location>
    <ligand>
        <name>ATP</name>
        <dbReference type="ChEBI" id="CHEBI:30616"/>
    </ligand>
</feature>
<comment type="pathway">
    <text evidence="3">Cofactor biosynthesis; (R)-pantothenate biosynthesis; (R)-pantothenate from (R)-pantoate and beta-alanine: step 1/1.</text>
</comment>
<comment type="similarity">
    <text evidence="3">Belongs to the pantothenate synthetase family.</text>
</comment>
<feature type="binding site" evidence="3">
    <location>
        <begin position="144"/>
        <end position="147"/>
    </location>
    <ligand>
        <name>ATP</name>
        <dbReference type="ChEBI" id="CHEBI:30616"/>
    </ligand>
</feature>
<sequence>MKVLRNVEDALEFTNGNYQKTVGLVPTMGYLHAGHKSLIDEARKNNDIVIVSIFVNPTQFGPNEDYDAYPRDEKRDFKLCEDAGVDAVFTPDAKEFYKNHKTYVTIEDLKDNLCGKTRPIHFRGVLTVLTKLFHIFRPTNAYFGRKDAQQYLIVKKAVEDLNFGINIIPVPIKREDDGLAISSRNVYLSDEERKAAPILNKALEKGKSSIKKGMKAEDLIKIIKDEIETEKLADIEYVQVVDTKEIKDVDVIDRDVLVALAVRFGNTRLIDNFFYEV</sequence>
<dbReference type="InterPro" id="IPR003721">
    <property type="entry name" value="Pantoate_ligase"/>
</dbReference>
<keyword evidence="1 3" id="KW-0547">Nucleotide-binding</keyword>
<name>A0ABS6FI65_9FIRM</name>
<dbReference type="EMBL" id="JAHLQO010000002">
    <property type="protein sequence ID" value="MBU5668925.1"/>
    <property type="molecule type" value="Genomic_DNA"/>
</dbReference>
<keyword evidence="2 3" id="KW-0067">ATP-binding</keyword>
<evidence type="ECO:0000256" key="3">
    <source>
        <dbReference type="HAMAP-Rule" id="MF_00158"/>
    </source>
</evidence>
<keyword evidence="3" id="KW-0566">Pantothenate biosynthesis</keyword>
<keyword evidence="3" id="KW-0963">Cytoplasm</keyword>
<dbReference type="Proteomes" id="UP000783742">
    <property type="component" value="Unassembled WGS sequence"/>
</dbReference>
<accession>A0ABS6FI65</accession>
<evidence type="ECO:0000256" key="2">
    <source>
        <dbReference type="ARBA" id="ARBA00022840"/>
    </source>
</evidence>
<dbReference type="PANTHER" id="PTHR21299">
    <property type="entry name" value="CYTIDYLATE KINASE/PANTOATE-BETA-ALANINE LIGASE"/>
    <property type="match status" value="1"/>
</dbReference>
<proteinExistence type="inferred from homology"/>